<evidence type="ECO:0000256" key="13">
    <source>
        <dbReference type="ARBA" id="ARBA00023102"/>
    </source>
</evidence>
<evidence type="ECO:0000256" key="5">
    <source>
        <dbReference type="ARBA" id="ARBA00007731"/>
    </source>
</evidence>
<dbReference type="EC" id="3.5.4.19" evidence="8"/>
<keyword evidence="11" id="KW-0028">Amino-acid biosynthesis</keyword>
<dbReference type="Proteomes" id="UP000574769">
    <property type="component" value="Unassembled WGS sequence"/>
</dbReference>
<comment type="catalytic activity">
    <reaction evidence="1">
        <text>1-(5-phospho-beta-D-ribosyl)-5'-AMP + H2O = 1-(5-phospho-beta-D-ribosyl)-5-[(5-phospho-beta-D-ribosylamino)methylideneamino]imidazole-4-carboxamide</text>
        <dbReference type="Rhea" id="RHEA:20049"/>
        <dbReference type="ChEBI" id="CHEBI:15377"/>
        <dbReference type="ChEBI" id="CHEBI:58435"/>
        <dbReference type="ChEBI" id="CHEBI:59457"/>
        <dbReference type="EC" id="3.5.4.19"/>
    </reaction>
</comment>
<dbReference type="Pfam" id="PF01502">
    <property type="entry name" value="PRA-CH"/>
    <property type="match status" value="1"/>
</dbReference>
<evidence type="ECO:0000256" key="12">
    <source>
        <dbReference type="ARBA" id="ARBA00022801"/>
    </source>
</evidence>
<evidence type="ECO:0000256" key="9">
    <source>
        <dbReference type="ARBA" id="ARBA00017720"/>
    </source>
</evidence>
<dbReference type="Gene3D" id="4.10.80.70">
    <property type="match status" value="1"/>
</dbReference>
<dbReference type="GO" id="GO:0004635">
    <property type="term" value="F:phosphoribosyl-AMP cyclohydrolase activity"/>
    <property type="evidence" value="ECO:0007669"/>
    <property type="project" value="UniProtKB-EC"/>
</dbReference>
<reference evidence="15 16" key="1">
    <citation type="submission" date="2020-08" db="EMBL/GenBank/DDBJ databases">
        <title>Genomic Encyclopedia of Type Strains, Phase IV (KMG-IV): sequencing the most valuable type-strain genomes for metagenomic binning, comparative biology and taxonomic classification.</title>
        <authorList>
            <person name="Goeker M."/>
        </authorList>
    </citation>
    <scope>NUCLEOTIDE SEQUENCE [LARGE SCALE GENOMIC DNA]</scope>
    <source>
        <strain evidence="15 16">DSM 15867</strain>
    </source>
</reference>
<evidence type="ECO:0000256" key="10">
    <source>
        <dbReference type="ARBA" id="ARBA00022490"/>
    </source>
</evidence>
<dbReference type="PANTHER" id="PTHR42945">
    <property type="entry name" value="HISTIDINE BIOSYNTHESIS BIFUNCTIONAL PROTEIN"/>
    <property type="match status" value="1"/>
</dbReference>
<protein>
    <recommendedName>
        <fullName evidence="9">Histidine biosynthesis bifunctional protein HisIE</fullName>
        <ecNumber evidence="8">3.5.4.19</ecNumber>
        <ecNumber evidence="7">3.6.1.31</ecNumber>
    </recommendedName>
</protein>
<evidence type="ECO:0000313" key="15">
    <source>
        <dbReference type="EMBL" id="MBB4618854.1"/>
    </source>
</evidence>
<comment type="similarity">
    <text evidence="6">In the N-terminal section; belongs to the PRA-CH family.</text>
</comment>
<sequence>MTDKDTTLRFDPAFDANGLVTAVVTDRTGALLMVAHMNAEAIAATQASGEATFWSRSRQRLWKKGESSGNVLRVVELRVDCDQDALWVIADPAGPACHTGARSCFYRRVDGGALVPLA</sequence>
<evidence type="ECO:0000256" key="11">
    <source>
        <dbReference type="ARBA" id="ARBA00022605"/>
    </source>
</evidence>
<keyword evidence="13" id="KW-0368">Histidine biosynthesis</keyword>
<dbReference type="PANTHER" id="PTHR42945:SF9">
    <property type="entry name" value="HISTIDINE BIOSYNTHESIS BIFUNCTIONAL PROTEIN HISIE"/>
    <property type="match status" value="1"/>
</dbReference>
<dbReference type="InterPro" id="IPR002496">
    <property type="entry name" value="PRib_AMP_CycHydrolase_dom"/>
</dbReference>
<evidence type="ECO:0000256" key="8">
    <source>
        <dbReference type="ARBA" id="ARBA00012721"/>
    </source>
</evidence>
<comment type="similarity">
    <text evidence="5">In the C-terminal section; belongs to the PRA-PH family.</text>
</comment>
<gene>
    <name evidence="15" type="ORF">GGQ96_003000</name>
</gene>
<accession>A0A7W7AMH9</accession>
<comment type="caution">
    <text evidence="15">The sequence shown here is derived from an EMBL/GenBank/DDBJ whole genome shotgun (WGS) entry which is preliminary data.</text>
</comment>
<evidence type="ECO:0000256" key="1">
    <source>
        <dbReference type="ARBA" id="ARBA00000024"/>
    </source>
</evidence>
<evidence type="ECO:0000256" key="7">
    <source>
        <dbReference type="ARBA" id="ARBA00012414"/>
    </source>
</evidence>
<keyword evidence="16" id="KW-1185">Reference proteome</keyword>
<dbReference type="Gene3D" id="3.10.20.810">
    <property type="entry name" value="Phosphoribosyl-AMP cyclohydrolase"/>
    <property type="match status" value="1"/>
</dbReference>
<evidence type="ECO:0000256" key="4">
    <source>
        <dbReference type="ARBA" id="ARBA00005204"/>
    </source>
</evidence>
<evidence type="ECO:0000256" key="6">
    <source>
        <dbReference type="ARBA" id="ARBA00008299"/>
    </source>
</evidence>
<evidence type="ECO:0000256" key="3">
    <source>
        <dbReference type="ARBA" id="ARBA00005169"/>
    </source>
</evidence>
<comment type="pathway">
    <text evidence="4">Amino-acid biosynthesis; L-histidine biosynthesis; L-histidine from 5-phospho-alpha-D-ribose 1-diphosphate: step 2/9.</text>
</comment>
<evidence type="ECO:0000259" key="14">
    <source>
        <dbReference type="Pfam" id="PF01502"/>
    </source>
</evidence>
<dbReference type="AlphaFoldDB" id="A0A7W7AMH9"/>
<keyword evidence="10" id="KW-0963">Cytoplasm</keyword>
<dbReference type="EMBL" id="JACHNY010000006">
    <property type="protein sequence ID" value="MBB4618854.1"/>
    <property type="molecule type" value="Genomic_DNA"/>
</dbReference>
<comment type="pathway">
    <text evidence="3">Amino-acid biosynthesis; L-histidine biosynthesis; L-histidine from 5-phospho-alpha-D-ribose 1-diphosphate: step 3/9.</text>
</comment>
<comment type="catalytic activity">
    <reaction evidence="2">
        <text>1-(5-phospho-beta-D-ribosyl)-ATP + H2O = 1-(5-phospho-beta-D-ribosyl)-5'-AMP + diphosphate + H(+)</text>
        <dbReference type="Rhea" id="RHEA:22828"/>
        <dbReference type="ChEBI" id="CHEBI:15377"/>
        <dbReference type="ChEBI" id="CHEBI:15378"/>
        <dbReference type="ChEBI" id="CHEBI:33019"/>
        <dbReference type="ChEBI" id="CHEBI:59457"/>
        <dbReference type="ChEBI" id="CHEBI:73183"/>
        <dbReference type="EC" id="3.6.1.31"/>
    </reaction>
</comment>
<organism evidence="15 16">
    <name type="scientific">Sphingomonas abaci</name>
    <dbReference type="NCBI Taxonomy" id="237611"/>
    <lineage>
        <taxon>Bacteria</taxon>
        <taxon>Pseudomonadati</taxon>
        <taxon>Pseudomonadota</taxon>
        <taxon>Alphaproteobacteria</taxon>
        <taxon>Sphingomonadales</taxon>
        <taxon>Sphingomonadaceae</taxon>
        <taxon>Sphingomonas</taxon>
    </lineage>
</organism>
<dbReference type="EC" id="3.6.1.31" evidence="7"/>
<dbReference type="NCBIfam" id="NF000768">
    <property type="entry name" value="PRK00051.1"/>
    <property type="match status" value="1"/>
</dbReference>
<evidence type="ECO:0000313" key="16">
    <source>
        <dbReference type="Proteomes" id="UP000574769"/>
    </source>
</evidence>
<dbReference type="SUPFAM" id="SSF141734">
    <property type="entry name" value="HisI-like"/>
    <property type="match status" value="1"/>
</dbReference>
<feature type="domain" description="Phosphoribosyl-AMP cyclohydrolase" evidence="14">
    <location>
        <begin position="33"/>
        <end position="106"/>
    </location>
</feature>
<evidence type="ECO:0000256" key="2">
    <source>
        <dbReference type="ARBA" id="ARBA00001460"/>
    </source>
</evidence>
<dbReference type="RefSeq" id="WP_184116103.1">
    <property type="nucleotide sequence ID" value="NZ_JACHNY010000006.1"/>
</dbReference>
<keyword evidence="12 15" id="KW-0378">Hydrolase</keyword>
<name>A0A7W7AMH9_9SPHN</name>
<dbReference type="InterPro" id="IPR038019">
    <property type="entry name" value="PRib_AMP_CycHydrolase_sf"/>
</dbReference>
<dbReference type="GO" id="GO:0000105">
    <property type="term" value="P:L-histidine biosynthetic process"/>
    <property type="evidence" value="ECO:0007669"/>
    <property type="project" value="UniProtKB-UniPathway"/>
</dbReference>
<dbReference type="GO" id="GO:0004636">
    <property type="term" value="F:phosphoribosyl-ATP diphosphatase activity"/>
    <property type="evidence" value="ECO:0007669"/>
    <property type="project" value="UniProtKB-EC"/>
</dbReference>
<proteinExistence type="inferred from homology"/>
<dbReference type="FunFam" id="3.10.20.810:FF:000001">
    <property type="entry name" value="Histidine biosynthesis bifunctional protein HisIE"/>
    <property type="match status" value="1"/>
</dbReference>
<dbReference type="UniPathway" id="UPA00031">
    <property type="reaction ID" value="UER00008"/>
</dbReference>